<reference evidence="3" key="1">
    <citation type="submission" date="2023-06" db="EMBL/GenBank/DDBJ databases">
        <title>Identification and characterization of horizontal gene transfer across gut microbiota members of farm animals based on homology search.</title>
        <authorList>
            <person name="Zeman M."/>
            <person name="Kubasova T."/>
            <person name="Jahodarova E."/>
            <person name="Nykrynova M."/>
            <person name="Rychlik I."/>
        </authorList>
    </citation>
    <scope>NUCLEOTIDE SEQUENCE [LARGE SCALE GENOMIC DNA]</scope>
    <source>
        <strain evidence="3">154_Feed</strain>
    </source>
</reference>
<sequence length="253" mass="26472">MSRSNPSHTAALVRRDLLDALRNPTAVAMLLACAAIAAIFALTARGGTRFAPGEAPAFLMAAMLACAPSFVGCAMSLYIMSEERERGMHITLAEAGVSMGRVAVAKLIASTISMAVTEAVMYLAIGPGIIAPGAMAAFAAWSVVASMPVLIGGITCGLLSRDQTSTSWMSVIIMVVAVSPVLSFTSDNIHAVTWLLPMGPAVELIRLANGMEPMAPAGVLVALMVLWTAASVMLARYACRRASDELEKSVMRR</sequence>
<dbReference type="Proteomes" id="UP001529421">
    <property type="component" value="Unassembled WGS sequence"/>
</dbReference>
<accession>A0ABT7VAH5</accession>
<name>A0ABT7VAH5_9ACTN</name>
<feature type="transmembrane region" description="Helical" evidence="1">
    <location>
        <begin position="21"/>
        <end position="43"/>
    </location>
</feature>
<dbReference type="RefSeq" id="WP_289545598.1">
    <property type="nucleotide sequence ID" value="NZ_JAUDDZ010000012.1"/>
</dbReference>
<feature type="transmembrane region" description="Helical" evidence="1">
    <location>
        <begin position="136"/>
        <end position="159"/>
    </location>
</feature>
<keyword evidence="1" id="KW-0472">Membrane</keyword>
<gene>
    <name evidence="2" type="ORF">QUW28_08395</name>
</gene>
<feature type="transmembrane region" description="Helical" evidence="1">
    <location>
        <begin position="107"/>
        <end position="130"/>
    </location>
</feature>
<dbReference type="EMBL" id="JAUDDZ010000012">
    <property type="protein sequence ID" value="MDM8275505.1"/>
    <property type="molecule type" value="Genomic_DNA"/>
</dbReference>
<dbReference type="PROSITE" id="PS51257">
    <property type="entry name" value="PROKAR_LIPOPROTEIN"/>
    <property type="match status" value="1"/>
</dbReference>
<keyword evidence="3" id="KW-1185">Reference proteome</keyword>
<evidence type="ECO:0000313" key="2">
    <source>
        <dbReference type="EMBL" id="MDM8275505.1"/>
    </source>
</evidence>
<proteinExistence type="predicted"/>
<evidence type="ECO:0000256" key="1">
    <source>
        <dbReference type="SAM" id="Phobius"/>
    </source>
</evidence>
<organism evidence="2 3">
    <name type="scientific">Enorma phocaeensis</name>
    <dbReference type="NCBI Taxonomy" id="1871019"/>
    <lineage>
        <taxon>Bacteria</taxon>
        <taxon>Bacillati</taxon>
        <taxon>Actinomycetota</taxon>
        <taxon>Coriobacteriia</taxon>
        <taxon>Coriobacteriales</taxon>
        <taxon>Coriobacteriaceae</taxon>
        <taxon>Enorma</taxon>
    </lineage>
</organism>
<keyword evidence="1" id="KW-1133">Transmembrane helix</keyword>
<feature type="transmembrane region" description="Helical" evidence="1">
    <location>
        <begin position="216"/>
        <end position="239"/>
    </location>
</feature>
<feature type="transmembrane region" description="Helical" evidence="1">
    <location>
        <begin position="171"/>
        <end position="196"/>
    </location>
</feature>
<feature type="transmembrane region" description="Helical" evidence="1">
    <location>
        <begin position="55"/>
        <end position="79"/>
    </location>
</feature>
<protein>
    <submittedName>
        <fullName evidence="2">ABC transporter permease</fullName>
    </submittedName>
</protein>
<keyword evidence="1" id="KW-0812">Transmembrane</keyword>
<evidence type="ECO:0000313" key="3">
    <source>
        <dbReference type="Proteomes" id="UP001529421"/>
    </source>
</evidence>
<comment type="caution">
    <text evidence="2">The sequence shown here is derived from an EMBL/GenBank/DDBJ whole genome shotgun (WGS) entry which is preliminary data.</text>
</comment>